<proteinExistence type="predicted"/>
<reference evidence="6 7" key="1">
    <citation type="submission" date="2017-03" db="EMBL/GenBank/DDBJ databases">
        <authorList>
            <person name="Afonso C.L."/>
            <person name="Miller P.J."/>
            <person name="Scott M.A."/>
            <person name="Spackman E."/>
            <person name="Goraichik I."/>
            <person name="Dimitrov K.M."/>
            <person name="Suarez D.L."/>
            <person name="Swayne D.E."/>
        </authorList>
    </citation>
    <scope>NUCLEOTIDE SEQUENCE [LARGE SCALE GENOMIC DNA]</scope>
    <source>
        <strain evidence="6 7">CECT 7691</strain>
    </source>
</reference>
<dbReference type="PANTHER" id="PTHR24567:SF74">
    <property type="entry name" value="HTH-TYPE TRANSCRIPTIONAL REGULATOR ARCR"/>
    <property type="match status" value="1"/>
</dbReference>
<evidence type="ECO:0000313" key="7">
    <source>
        <dbReference type="Proteomes" id="UP000193200"/>
    </source>
</evidence>
<dbReference type="GO" id="GO:0003700">
    <property type="term" value="F:DNA-binding transcription factor activity"/>
    <property type="evidence" value="ECO:0007669"/>
    <property type="project" value="TreeGrafter"/>
</dbReference>
<feature type="domain" description="Cyclic nucleotide-binding" evidence="4">
    <location>
        <begin position="14"/>
        <end position="109"/>
    </location>
</feature>
<evidence type="ECO:0000256" key="2">
    <source>
        <dbReference type="ARBA" id="ARBA00023125"/>
    </source>
</evidence>
<gene>
    <name evidence="6" type="primary">fixK</name>
    <name evidence="6" type="ORF">OCH7691_02702</name>
</gene>
<dbReference type="RefSeq" id="WP_085884025.1">
    <property type="nucleotide sequence ID" value="NZ_FWFR01000002.1"/>
</dbReference>
<dbReference type="AlphaFoldDB" id="A0A1Y5TG32"/>
<evidence type="ECO:0000256" key="1">
    <source>
        <dbReference type="ARBA" id="ARBA00023015"/>
    </source>
</evidence>
<dbReference type="Proteomes" id="UP000193200">
    <property type="component" value="Unassembled WGS sequence"/>
</dbReference>
<dbReference type="EMBL" id="FWFR01000002">
    <property type="protein sequence ID" value="SLN61079.1"/>
    <property type="molecule type" value="Genomic_DNA"/>
</dbReference>
<dbReference type="Gene3D" id="2.60.120.10">
    <property type="entry name" value="Jelly Rolls"/>
    <property type="match status" value="1"/>
</dbReference>
<accession>A0A1Y5TG32</accession>
<feature type="domain" description="HTH crp-type" evidence="5">
    <location>
        <begin position="148"/>
        <end position="222"/>
    </location>
</feature>
<dbReference type="GO" id="GO:0005829">
    <property type="term" value="C:cytosol"/>
    <property type="evidence" value="ECO:0007669"/>
    <property type="project" value="TreeGrafter"/>
</dbReference>
<dbReference type="Pfam" id="PF00027">
    <property type="entry name" value="cNMP_binding"/>
    <property type="match status" value="1"/>
</dbReference>
<dbReference type="PROSITE" id="PS51063">
    <property type="entry name" value="HTH_CRP_2"/>
    <property type="match status" value="1"/>
</dbReference>
<protein>
    <submittedName>
        <fullName evidence="6">Nitrogen fixation regulation protein FixK</fullName>
    </submittedName>
</protein>
<sequence length="234" mass="25367">MTQSDKEIAREAVLFASLPDDLAELVLGRATIHTIDSGGMLFLHGDPATYVYVVLDGWIKLFRSTSAGNEAVVGVFTKGQSFGEAAAFRGDVYPVGAEAVTDCRLLRVSAAYLLETMVARPELCVAILGATFRHLHALVAQIEQLKAQTGPQRVAEFLVELCPVSEGACTVTLPYDKALIAGRLGMSPESLSRAFARLRQHGVIVNQYHAAIGDIETLRDYAETDRSEAWSRAQ</sequence>
<dbReference type="SMART" id="SM00100">
    <property type="entry name" value="cNMP"/>
    <property type="match status" value="1"/>
</dbReference>
<evidence type="ECO:0000256" key="3">
    <source>
        <dbReference type="ARBA" id="ARBA00023163"/>
    </source>
</evidence>
<keyword evidence="7" id="KW-1185">Reference proteome</keyword>
<dbReference type="Pfam" id="PF13545">
    <property type="entry name" value="HTH_Crp_2"/>
    <property type="match status" value="1"/>
</dbReference>
<dbReference type="PROSITE" id="PS50042">
    <property type="entry name" value="CNMP_BINDING_3"/>
    <property type="match status" value="1"/>
</dbReference>
<dbReference type="OrthoDB" id="190787at2"/>
<dbReference type="PANTHER" id="PTHR24567">
    <property type="entry name" value="CRP FAMILY TRANSCRIPTIONAL REGULATORY PROTEIN"/>
    <property type="match status" value="1"/>
</dbReference>
<keyword evidence="2" id="KW-0238">DNA-binding</keyword>
<evidence type="ECO:0000259" key="5">
    <source>
        <dbReference type="PROSITE" id="PS51063"/>
    </source>
</evidence>
<evidence type="ECO:0000313" key="6">
    <source>
        <dbReference type="EMBL" id="SLN61079.1"/>
    </source>
</evidence>
<dbReference type="CDD" id="cd00038">
    <property type="entry name" value="CAP_ED"/>
    <property type="match status" value="1"/>
</dbReference>
<dbReference type="InterPro" id="IPR000595">
    <property type="entry name" value="cNMP-bd_dom"/>
</dbReference>
<dbReference type="InterPro" id="IPR014710">
    <property type="entry name" value="RmlC-like_jellyroll"/>
</dbReference>
<dbReference type="InterPro" id="IPR018490">
    <property type="entry name" value="cNMP-bd_dom_sf"/>
</dbReference>
<keyword evidence="1" id="KW-0805">Transcription regulation</keyword>
<dbReference type="GO" id="GO:0003677">
    <property type="term" value="F:DNA binding"/>
    <property type="evidence" value="ECO:0007669"/>
    <property type="project" value="UniProtKB-KW"/>
</dbReference>
<dbReference type="InterPro" id="IPR050397">
    <property type="entry name" value="Env_Response_Regulators"/>
</dbReference>
<dbReference type="SMART" id="SM00419">
    <property type="entry name" value="HTH_CRP"/>
    <property type="match status" value="1"/>
</dbReference>
<organism evidence="6 7">
    <name type="scientific">Oceanibacterium hippocampi</name>
    <dbReference type="NCBI Taxonomy" id="745714"/>
    <lineage>
        <taxon>Bacteria</taxon>
        <taxon>Pseudomonadati</taxon>
        <taxon>Pseudomonadota</taxon>
        <taxon>Alphaproteobacteria</taxon>
        <taxon>Sneathiellales</taxon>
        <taxon>Sneathiellaceae</taxon>
        <taxon>Oceanibacterium</taxon>
    </lineage>
</organism>
<keyword evidence="3" id="KW-0804">Transcription</keyword>
<dbReference type="SUPFAM" id="SSF46785">
    <property type="entry name" value="Winged helix' DNA-binding domain"/>
    <property type="match status" value="1"/>
</dbReference>
<dbReference type="SUPFAM" id="SSF51206">
    <property type="entry name" value="cAMP-binding domain-like"/>
    <property type="match status" value="1"/>
</dbReference>
<dbReference type="Gene3D" id="1.10.10.10">
    <property type="entry name" value="Winged helix-like DNA-binding domain superfamily/Winged helix DNA-binding domain"/>
    <property type="match status" value="1"/>
</dbReference>
<dbReference type="InterPro" id="IPR036388">
    <property type="entry name" value="WH-like_DNA-bd_sf"/>
</dbReference>
<dbReference type="InterPro" id="IPR036390">
    <property type="entry name" value="WH_DNA-bd_sf"/>
</dbReference>
<dbReference type="InParanoid" id="A0A1Y5TG32"/>
<dbReference type="InterPro" id="IPR012318">
    <property type="entry name" value="HTH_CRP"/>
</dbReference>
<evidence type="ECO:0000259" key="4">
    <source>
        <dbReference type="PROSITE" id="PS50042"/>
    </source>
</evidence>
<name>A0A1Y5TG32_9PROT</name>